<dbReference type="Proteomes" id="UP000641514">
    <property type="component" value="Unassembled WGS sequence"/>
</dbReference>
<evidence type="ECO:0000313" key="1">
    <source>
        <dbReference type="EMBL" id="GGC57538.1"/>
    </source>
</evidence>
<dbReference type="Gene3D" id="3.30.70.1280">
    <property type="entry name" value="SP0830-like domains"/>
    <property type="match status" value="1"/>
</dbReference>
<dbReference type="Pfam" id="PF08002">
    <property type="entry name" value="DUF1697"/>
    <property type="match status" value="1"/>
</dbReference>
<reference evidence="1" key="2">
    <citation type="submission" date="2020-09" db="EMBL/GenBank/DDBJ databases">
        <authorList>
            <person name="Sun Q."/>
            <person name="Zhou Y."/>
        </authorList>
    </citation>
    <scope>NUCLEOTIDE SEQUENCE</scope>
    <source>
        <strain evidence="1">CGMCC 1.15478</strain>
    </source>
</reference>
<dbReference type="EMBL" id="BMJH01000001">
    <property type="protein sequence ID" value="GGC57538.1"/>
    <property type="molecule type" value="Genomic_DNA"/>
</dbReference>
<dbReference type="PIRSF" id="PIRSF008502">
    <property type="entry name" value="UCP008502"/>
    <property type="match status" value="1"/>
</dbReference>
<sequence>MAVRVHFIRAINVGGASLPMAELRSLATDLGAENVRTYIASGNLICSPPGIPEDFDRALERAIETHCGFFREVISRSVDEVREALAAHPFEIHNPKYSYVTFLSKSPTPEALDKAHTFTTGDDKWAVVGREMHIRYHNGAGRPQMKDASISRALGVPGTARNINTVSSVVELAKSVG</sequence>
<dbReference type="InterPro" id="IPR012545">
    <property type="entry name" value="DUF1697"/>
</dbReference>
<keyword evidence="2" id="KW-1185">Reference proteome</keyword>
<comment type="caution">
    <text evidence="1">The sequence shown here is derived from an EMBL/GenBank/DDBJ whole genome shotgun (WGS) entry which is preliminary data.</text>
</comment>
<dbReference type="PANTHER" id="PTHR36439:SF1">
    <property type="entry name" value="DUF1697 DOMAIN-CONTAINING PROTEIN"/>
    <property type="match status" value="1"/>
</dbReference>
<organism evidence="1 2">
    <name type="scientific">Hoyosella rhizosphaerae</name>
    <dbReference type="NCBI Taxonomy" id="1755582"/>
    <lineage>
        <taxon>Bacteria</taxon>
        <taxon>Bacillati</taxon>
        <taxon>Actinomycetota</taxon>
        <taxon>Actinomycetes</taxon>
        <taxon>Mycobacteriales</taxon>
        <taxon>Hoyosellaceae</taxon>
        <taxon>Hoyosella</taxon>
    </lineage>
</organism>
<dbReference type="RefSeq" id="WP_188670786.1">
    <property type="nucleotide sequence ID" value="NZ_BMJH01000001.1"/>
</dbReference>
<dbReference type="AlphaFoldDB" id="A0A916U2S4"/>
<evidence type="ECO:0008006" key="3">
    <source>
        <dbReference type="Google" id="ProtNLM"/>
    </source>
</evidence>
<reference evidence="1" key="1">
    <citation type="journal article" date="2014" name="Int. J. Syst. Evol. Microbiol.">
        <title>Complete genome sequence of Corynebacterium casei LMG S-19264T (=DSM 44701T), isolated from a smear-ripened cheese.</title>
        <authorList>
            <consortium name="US DOE Joint Genome Institute (JGI-PGF)"/>
            <person name="Walter F."/>
            <person name="Albersmeier A."/>
            <person name="Kalinowski J."/>
            <person name="Ruckert C."/>
        </authorList>
    </citation>
    <scope>NUCLEOTIDE SEQUENCE</scope>
    <source>
        <strain evidence="1">CGMCC 1.15478</strain>
    </source>
</reference>
<dbReference type="PANTHER" id="PTHR36439">
    <property type="entry name" value="BLL4334 PROTEIN"/>
    <property type="match status" value="1"/>
</dbReference>
<accession>A0A916U2S4</accession>
<protein>
    <recommendedName>
        <fullName evidence="3">DUF1697 domain-containing protein</fullName>
    </recommendedName>
</protein>
<evidence type="ECO:0000313" key="2">
    <source>
        <dbReference type="Proteomes" id="UP000641514"/>
    </source>
</evidence>
<proteinExistence type="predicted"/>
<name>A0A916U2S4_9ACTN</name>
<gene>
    <name evidence="1" type="ORF">GCM10011410_07550</name>
</gene>
<dbReference type="SUPFAM" id="SSF160379">
    <property type="entry name" value="SP0830-like"/>
    <property type="match status" value="1"/>
</dbReference>